<protein>
    <submittedName>
        <fullName evidence="2">Uncharacterized protein</fullName>
    </submittedName>
</protein>
<reference evidence="2" key="1">
    <citation type="submission" date="2022-11" db="UniProtKB">
        <authorList>
            <consortium name="WormBaseParasite"/>
        </authorList>
    </citation>
    <scope>IDENTIFICATION</scope>
</reference>
<organism evidence="1 2">
    <name type="scientific">Panagrolaimus sp. JU765</name>
    <dbReference type="NCBI Taxonomy" id="591449"/>
    <lineage>
        <taxon>Eukaryota</taxon>
        <taxon>Metazoa</taxon>
        <taxon>Ecdysozoa</taxon>
        <taxon>Nematoda</taxon>
        <taxon>Chromadorea</taxon>
        <taxon>Rhabditida</taxon>
        <taxon>Tylenchina</taxon>
        <taxon>Panagrolaimomorpha</taxon>
        <taxon>Panagrolaimoidea</taxon>
        <taxon>Panagrolaimidae</taxon>
        <taxon>Panagrolaimus</taxon>
    </lineage>
</organism>
<evidence type="ECO:0000313" key="1">
    <source>
        <dbReference type="Proteomes" id="UP000887576"/>
    </source>
</evidence>
<proteinExistence type="predicted"/>
<name>A0AC34RN42_9BILA</name>
<evidence type="ECO:0000313" key="2">
    <source>
        <dbReference type="WBParaSite" id="JU765_v2.g858.t1"/>
    </source>
</evidence>
<dbReference type="Proteomes" id="UP000887576">
    <property type="component" value="Unplaced"/>
</dbReference>
<dbReference type="WBParaSite" id="JU765_v2.g858.t1">
    <property type="protein sequence ID" value="JU765_v2.g858.t1"/>
    <property type="gene ID" value="JU765_v2.g858"/>
</dbReference>
<sequence>MTGHIKAITKAINESRHAWKFSKIYIMSQEACPIFETLNDPSVEKVFFCPLSHGVMKKALAELKPDLFIALDRLDFLPSTKTPLGDKLTDELTNGILKEMNEYSSYSKNIVMLKPNFVIEP</sequence>
<accession>A0AC34RN42</accession>